<organism evidence="2 3">
    <name type="scientific">Solidesulfovibrio carbinoliphilus subsp. oakridgensis</name>
    <dbReference type="NCBI Taxonomy" id="694327"/>
    <lineage>
        <taxon>Bacteria</taxon>
        <taxon>Pseudomonadati</taxon>
        <taxon>Thermodesulfobacteriota</taxon>
        <taxon>Desulfovibrionia</taxon>
        <taxon>Desulfovibrionales</taxon>
        <taxon>Desulfovibrionaceae</taxon>
        <taxon>Solidesulfovibrio</taxon>
    </lineage>
</organism>
<dbReference type="AlphaFoldDB" id="G7Q6R1"/>
<dbReference type="GO" id="GO:0008757">
    <property type="term" value="F:S-adenosylmethionine-dependent methyltransferase activity"/>
    <property type="evidence" value="ECO:0007669"/>
    <property type="project" value="InterPro"/>
</dbReference>
<dbReference type="OrthoDB" id="9772751at2"/>
<evidence type="ECO:0000259" key="1">
    <source>
        <dbReference type="Pfam" id="PF08241"/>
    </source>
</evidence>
<dbReference type="InterPro" id="IPR013216">
    <property type="entry name" value="Methyltransf_11"/>
</dbReference>
<evidence type="ECO:0000313" key="3">
    <source>
        <dbReference type="Proteomes" id="UP000004662"/>
    </source>
</evidence>
<dbReference type="PANTHER" id="PTHR43591">
    <property type="entry name" value="METHYLTRANSFERASE"/>
    <property type="match status" value="1"/>
</dbReference>
<dbReference type="HOGENOM" id="CLU_088165_0_0_7"/>
<dbReference type="Pfam" id="PF08241">
    <property type="entry name" value="Methyltransf_11"/>
    <property type="match status" value="1"/>
</dbReference>
<dbReference type="SUPFAM" id="SSF53335">
    <property type="entry name" value="S-adenosyl-L-methionine-dependent methyltransferases"/>
    <property type="match status" value="1"/>
</dbReference>
<dbReference type="eggNOG" id="COG2226">
    <property type="taxonomic scope" value="Bacteria"/>
</dbReference>
<protein>
    <submittedName>
        <fullName evidence="2">Methyltransferase type 11</fullName>
    </submittedName>
</protein>
<dbReference type="STRING" id="694327.DFW101_1990"/>
<dbReference type="Gene3D" id="3.40.50.150">
    <property type="entry name" value="Vaccinia Virus protein VP39"/>
    <property type="match status" value="1"/>
</dbReference>
<sequence>MGTERDVAAFLAISRDVFAPLYPYYADRFLKQSGVTRGVCLDLGCGGGGLGLAVAAASGCFAVLLDQSPAMVRAAAGEAAGRGLAGRAVALAADVHALPLPDGCVDLAVSRGSLMFWEDLPRAFSEIRRVLSPRGRAFLGGGLGSPAIREAICRRMASRDPRWAKGPPPPRPGTEPETHARLLRAAGIHPFAIAREDAGHWIEFGK</sequence>
<dbReference type="EMBL" id="CM001368">
    <property type="protein sequence ID" value="EHJ47996.1"/>
    <property type="molecule type" value="Genomic_DNA"/>
</dbReference>
<dbReference type="GO" id="GO:0032259">
    <property type="term" value="P:methylation"/>
    <property type="evidence" value="ECO:0007669"/>
    <property type="project" value="UniProtKB-KW"/>
</dbReference>
<feature type="domain" description="Methyltransferase type 11" evidence="1">
    <location>
        <begin position="41"/>
        <end position="138"/>
    </location>
</feature>
<proteinExistence type="predicted"/>
<name>G7Q6R1_9BACT</name>
<dbReference type="InterPro" id="IPR029063">
    <property type="entry name" value="SAM-dependent_MTases_sf"/>
</dbReference>
<keyword evidence="2" id="KW-0808">Transferase</keyword>
<accession>G7Q6R1</accession>
<evidence type="ECO:0000313" key="2">
    <source>
        <dbReference type="EMBL" id="EHJ47996.1"/>
    </source>
</evidence>
<keyword evidence="3" id="KW-1185">Reference proteome</keyword>
<dbReference type="PANTHER" id="PTHR43591:SF99">
    <property type="entry name" value="OS06G0646000 PROTEIN"/>
    <property type="match status" value="1"/>
</dbReference>
<reference evidence="3" key="1">
    <citation type="journal article" date="2015" name="Genome Announc.">
        <title>High-Quality Draft Genome Sequence of Desulfovibrio carbinoliphilus FW-101-2B, an Organic Acid-Oxidizing Sulfate-Reducing Bacterium Isolated from Uranium(VI)-Contaminated Groundwater.</title>
        <authorList>
            <person name="Ramsay B.D."/>
            <person name="Hwang C."/>
            <person name="Woo H.L."/>
            <person name="Carroll S.L."/>
            <person name="Lucas S."/>
            <person name="Han J."/>
            <person name="Lapidus A.L."/>
            <person name="Cheng J.F."/>
            <person name="Goodwin L.A."/>
            <person name="Pitluck S."/>
            <person name="Peters L."/>
            <person name="Chertkov O."/>
            <person name="Held B."/>
            <person name="Detter J.C."/>
            <person name="Han C.S."/>
            <person name="Tapia R."/>
            <person name="Land M.L."/>
            <person name="Hauser L.J."/>
            <person name="Kyrpides N.C."/>
            <person name="Ivanova N.N."/>
            <person name="Mikhailova N."/>
            <person name="Pagani I."/>
            <person name="Woyke T."/>
            <person name="Arkin A.P."/>
            <person name="Dehal P."/>
            <person name="Chivian D."/>
            <person name="Criddle C.S."/>
            <person name="Wu W."/>
            <person name="Chakraborty R."/>
            <person name="Hazen T.C."/>
            <person name="Fields M.W."/>
        </authorList>
    </citation>
    <scope>NUCLEOTIDE SEQUENCE [LARGE SCALE GENOMIC DNA]</scope>
    <source>
        <strain evidence="3">FW-101-2B</strain>
    </source>
</reference>
<keyword evidence="2" id="KW-0489">Methyltransferase</keyword>
<dbReference type="Proteomes" id="UP000004662">
    <property type="component" value="Chromosome"/>
</dbReference>
<gene>
    <name evidence="2" type="ORF">DFW101_1990</name>
</gene>